<reference evidence="3" key="1">
    <citation type="submission" date="2020-06" db="EMBL/GenBank/DDBJ databases">
        <title>Draft genomic sequence of Geomonas sp. Red330.</title>
        <authorList>
            <person name="Itoh H."/>
            <person name="Zhenxing X."/>
            <person name="Ushijima N."/>
            <person name="Masuda Y."/>
            <person name="Shiratori Y."/>
            <person name="Senoo K."/>
        </authorList>
    </citation>
    <scope>NUCLEOTIDE SEQUENCE [LARGE SCALE GENOMIC DNA]</scope>
    <source>
        <strain evidence="3">Red330</strain>
    </source>
</reference>
<keyword evidence="3" id="KW-1185">Reference proteome</keyword>
<dbReference type="Proteomes" id="UP000556026">
    <property type="component" value="Unassembled WGS sequence"/>
</dbReference>
<gene>
    <name evidence="2" type="ORF">GMST_29110</name>
</gene>
<comment type="caution">
    <text evidence="2">The sequence shown here is derived from an EMBL/GenBank/DDBJ whole genome shotgun (WGS) entry which is preliminary data.</text>
</comment>
<feature type="domain" description="Chemoreceptor zinc-binding" evidence="1">
    <location>
        <begin position="13"/>
        <end position="79"/>
    </location>
</feature>
<dbReference type="AlphaFoldDB" id="A0A6V8MKR9"/>
<dbReference type="Pfam" id="PF13682">
    <property type="entry name" value="CZB"/>
    <property type="match status" value="1"/>
</dbReference>
<name>A0A6V8MKR9_9BACT</name>
<dbReference type="InterPro" id="IPR025991">
    <property type="entry name" value="Chemoreceptor_zinc-bind_dom"/>
</dbReference>
<evidence type="ECO:0000313" key="2">
    <source>
        <dbReference type="EMBL" id="GFO60586.1"/>
    </source>
</evidence>
<dbReference type="RefSeq" id="WP_183355401.1">
    <property type="nucleotide sequence ID" value="NZ_BLXX01000009.1"/>
</dbReference>
<dbReference type="Gene3D" id="1.20.120.30">
    <property type="entry name" value="Aspartate receptor, ligand-binding domain"/>
    <property type="match status" value="1"/>
</dbReference>
<organism evidence="2 3">
    <name type="scientific">Geomonas silvestris</name>
    <dbReference type="NCBI Taxonomy" id="2740184"/>
    <lineage>
        <taxon>Bacteria</taxon>
        <taxon>Pseudomonadati</taxon>
        <taxon>Thermodesulfobacteriota</taxon>
        <taxon>Desulfuromonadia</taxon>
        <taxon>Geobacterales</taxon>
        <taxon>Geobacteraceae</taxon>
        <taxon>Geomonas</taxon>
    </lineage>
</organism>
<accession>A0A6V8MKR9</accession>
<dbReference type="EMBL" id="BLXX01000009">
    <property type="protein sequence ID" value="GFO60586.1"/>
    <property type="molecule type" value="Genomic_DNA"/>
</dbReference>
<evidence type="ECO:0000259" key="1">
    <source>
        <dbReference type="Pfam" id="PF13682"/>
    </source>
</evidence>
<proteinExistence type="predicted"/>
<protein>
    <recommendedName>
        <fullName evidence="1">Chemoreceptor zinc-binding domain-containing protein</fullName>
    </recommendedName>
</protein>
<sequence>MDAREINKAMAAHGVWKVRLREAIESGQSEYQPQVVARDRECEFGKWLHSIPAGERPPEFWNKVQELHVCFHQEAGRILSLALSGEQEEALSLVGDLRGRFVTTSIELTNVLQAWKQVST</sequence>
<evidence type="ECO:0000313" key="3">
    <source>
        <dbReference type="Proteomes" id="UP000556026"/>
    </source>
</evidence>